<sequence length="251" mass="28192">MGTGQANWYTWLNKLRRSWRYRLAYRFARPQAPKQPIPFRGPALIVGSAPVSNLPDGFDSRFAVICVNGSQVATAGWGIDAPDVTFLQFNQVEGKGERAVAVRRALSGKRCGILYVLRWPRSEARLREGLAAFEYGFNELRLINQYHRTRLAEAVLGRIVPESDNESKFSNGITAVLYAIHSGATDVIITGVDPSSTGHVYNDLQMQRLHSDTDVKILMELLERGFRLYTSDPHVAESTGLPLWSKKELRE</sequence>
<evidence type="ECO:0000313" key="1">
    <source>
        <dbReference type="EMBL" id="MBB5534719.1"/>
    </source>
</evidence>
<organism evidence="1 2">
    <name type="scientific">Rhizobium giardinii</name>
    <dbReference type="NCBI Taxonomy" id="56731"/>
    <lineage>
        <taxon>Bacteria</taxon>
        <taxon>Pseudomonadati</taxon>
        <taxon>Pseudomonadota</taxon>
        <taxon>Alphaproteobacteria</taxon>
        <taxon>Hyphomicrobiales</taxon>
        <taxon>Rhizobiaceae</taxon>
        <taxon>Rhizobium/Agrobacterium group</taxon>
        <taxon>Rhizobium</taxon>
    </lineage>
</organism>
<name>A0A7W8U8D7_9HYPH</name>
<evidence type="ECO:0008006" key="3">
    <source>
        <dbReference type="Google" id="ProtNLM"/>
    </source>
</evidence>
<keyword evidence="2" id="KW-1185">Reference proteome</keyword>
<dbReference type="Proteomes" id="UP000585507">
    <property type="component" value="Unassembled WGS sequence"/>
</dbReference>
<comment type="caution">
    <text evidence="1">The sequence shown here is derived from an EMBL/GenBank/DDBJ whole genome shotgun (WGS) entry which is preliminary data.</text>
</comment>
<reference evidence="1 2" key="1">
    <citation type="submission" date="2020-08" db="EMBL/GenBank/DDBJ databases">
        <title>Genomic Encyclopedia of Type Strains, Phase IV (KMG-V): Genome sequencing to study the core and pangenomes of soil and plant-associated prokaryotes.</title>
        <authorList>
            <person name="Whitman W."/>
        </authorList>
    </citation>
    <scope>NUCLEOTIDE SEQUENCE [LARGE SCALE GENOMIC DNA]</scope>
    <source>
        <strain evidence="1 2">SEMIA 4084</strain>
    </source>
</reference>
<proteinExistence type="predicted"/>
<accession>A0A7W8U8D7</accession>
<dbReference type="EMBL" id="JACHBK010000003">
    <property type="protein sequence ID" value="MBB5534719.1"/>
    <property type="molecule type" value="Genomic_DNA"/>
</dbReference>
<protein>
    <recommendedName>
        <fullName evidence="3">Membrane-anchored protein</fullName>
    </recommendedName>
</protein>
<gene>
    <name evidence="1" type="ORF">GGD55_001402</name>
</gene>
<dbReference type="AlphaFoldDB" id="A0A7W8U8D7"/>
<dbReference type="RefSeq" id="WP_018324713.1">
    <property type="nucleotide sequence ID" value="NZ_JACHBK010000003.1"/>
</dbReference>
<evidence type="ECO:0000313" key="2">
    <source>
        <dbReference type="Proteomes" id="UP000585507"/>
    </source>
</evidence>